<evidence type="ECO:0000313" key="2">
    <source>
        <dbReference type="EMBL" id="KKL85673.1"/>
    </source>
</evidence>
<sequence length="92" mass="10299">MEEPSQISTTPQGTSRPLPSQKTRTENITPWSRLHPKVTMTFGDIGLKELNLHTTITDILNLEKRGQICEPMNIVCARSPYCACPACEEKVD</sequence>
<accession>A0A0F9FHB0</accession>
<dbReference type="AlphaFoldDB" id="A0A0F9FHB0"/>
<evidence type="ECO:0000256" key="1">
    <source>
        <dbReference type="SAM" id="MobiDB-lite"/>
    </source>
</evidence>
<comment type="caution">
    <text evidence="2">The sequence shown here is derived from an EMBL/GenBank/DDBJ whole genome shotgun (WGS) entry which is preliminary data.</text>
</comment>
<organism evidence="2">
    <name type="scientific">marine sediment metagenome</name>
    <dbReference type="NCBI Taxonomy" id="412755"/>
    <lineage>
        <taxon>unclassified sequences</taxon>
        <taxon>metagenomes</taxon>
        <taxon>ecological metagenomes</taxon>
    </lineage>
</organism>
<protein>
    <submittedName>
        <fullName evidence="2">Uncharacterized protein</fullName>
    </submittedName>
</protein>
<reference evidence="2" key="1">
    <citation type="journal article" date="2015" name="Nature">
        <title>Complex archaea that bridge the gap between prokaryotes and eukaryotes.</title>
        <authorList>
            <person name="Spang A."/>
            <person name="Saw J.H."/>
            <person name="Jorgensen S.L."/>
            <person name="Zaremba-Niedzwiedzka K."/>
            <person name="Martijn J."/>
            <person name="Lind A.E."/>
            <person name="van Eijk R."/>
            <person name="Schleper C."/>
            <person name="Guy L."/>
            <person name="Ettema T.J."/>
        </authorList>
    </citation>
    <scope>NUCLEOTIDE SEQUENCE</scope>
</reference>
<proteinExistence type="predicted"/>
<gene>
    <name evidence="2" type="ORF">LCGC14_1952410</name>
</gene>
<feature type="region of interest" description="Disordered" evidence="1">
    <location>
        <begin position="1"/>
        <end position="30"/>
    </location>
</feature>
<name>A0A0F9FHB0_9ZZZZ</name>
<dbReference type="EMBL" id="LAZR01021341">
    <property type="protein sequence ID" value="KKL85673.1"/>
    <property type="molecule type" value="Genomic_DNA"/>
</dbReference>